<keyword evidence="4" id="KW-1185">Reference proteome</keyword>
<proteinExistence type="predicted"/>
<sequence length="360" mass="38539">MKHFTTTILGALLLGTASTNPGRAAAGRQKQHHGGNWTCADLHIKDDKHTLAYNCTGGRAHIAGQLDLNACLGTTPGYFGGAQLRATAKDGKVVGGAYVDHGPHSSRNAMLHCNNCDSAEGLRQSSTGGYLDVQKFLNFTRNGIRCLGGAKKVARDELAEQEVFHLVGAGNDSRGMHVDTEARDEDGLFVTSDNIEDKKEEKRAAQDTNALCAAMKANPTQRYQKALGAASCYDIHLESINLRNLTAACPAGVQSDGVTKMQIVSTLDLNHCLMNQNRQMRPEADGSFAGSCNTCQLQKKDTDDKGAVTKESVLLMCNCHADNMMGAPYVELSDVGVLQVVGGQLMCQGQQGYIKSYSKA</sequence>
<protein>
    <submittedName>
        <fullName evidence="3">Uu.00g089690.m01.CDS01</fullName>
    </submittedName>
</protein>
<dbReference type="SUPFAM" id="SSF51322">
    <property type="entry name" value="Cyanovirin-N"/>
    <property type="match status" value="1"/>
</dbReference>
<feature type="domain" description="Cyanovirin-N" evidence="2">
    <location>
        <begin position="230"/>
        <end position="310"/>
    </location>
</feature>
<evidence type="ECO:0000259" key="2">
    <source>
        <dbReference type="Pfam" id="PF08881"/>
    </source>
</evidence>
<organism evidence="3 4">
    <name type="scientific">Anthostomella pinea</name>
    <dbReference type="NCBI Taxonomy" id="933095"/>
    <lineage>
        <taxon>Eukaryota</taxon>
        <taxon>Fungi</taxon>
        <taxon>Dikarya</taxon>
        <taxon>Ascomycota</taxon>
        <taxon>Pezizomycotina</taxon>
        <taxon>Sordariomycetes</taxon>
        <taxon>Xylariomycetidae</taxon>
        <taxon>Xylariales</taxon>
        <taxon>Xylariaceae</taxon>
        <taxon>Anthostomella</taxon>
    </lineage>
</organism>
<dbReference type="AlphaFoldDB" id="A0AAI8VMU9"/>
<accession>A0AAI8VMU9</accession>
<evidence type="ECO:0000313" key="3">
    <source>
        <dbReference type="EMBL" id="CAJ2507783.1"/>
    </source>
</evidence>
<comment type="caution">
    <text evidence="3">The sequence shown here is derived from an EMBL/GenBank/DDBJ whole genome shotgun (WGS) entry which is preliminary data.</text>
</comment>
<dbReference type="InterPro" id="IPR036673">
    <property type="entry name" value="Cyanovirin-N_sf"/>
</dbReference>
<dbReference type="EMBL" id="CAUWAG010000010">
    <property type="protein sequence ID" value="CAJ2507783.1"/>
    <property type="molecule type" value="Genomic_DNA"/>
</dbReference>
<gene>
    <name evidence="3" type="ORF">KHLLAP_LOCUS8251</name>
</gene>
<dbReference type="InterPro" id="IPR011058">
    <property type="entry name" value="Cyanovirin-N"/>
</dbReference>
<evidence type="ECO:0000256" key="1">
    <source>
        <dbReference type="SAM" id="SignalP"/>
    </source>
</evidence>
<feature type="chain" id="PRO_5042611932" evidence="1">
    <location>
        <begin position="20"/>
        <end position="360"/>
    </location>
</feature>
<name>A0AAI8VMU9_9PEZI</name>
<dbReference type="Gene3D" id="2.30.60.10">
    <property type="entry name" value="Cyanovirin-N"/>
    <property type="match status" value="1"/>
</dbReference>
<feature type="signal peptide" evidence="1">
    <location>
        <begin position="1"/>
        <end position="19"/>
    </location>
</feature>
<dbReference type="Pfam" id="PF08881">
    <property type="entry name" value="CVNH"/>
    <property type="match status" value="1"/>
</dbReference>
<keyword evidence="1" id="KW-0732">Signal</keyword>
<evidence type="ECO:0000313" key="4">
    <source>
        <dbReference type="Proteomes" id="UP001295740"/>
    </source>
</evidence>
<reference evidence="3" key="1">
    <citation type="submission" date="2023-10" db="EMBL/GenBank/DDBJ databases">
        <authorList>
            <person name="Hackl T."/>
        </authorList>
    </citation>
    <scope>NUCLEOTIDE SEQUENCE</scope>
</reference>
<dbReference type="Proteomes" id="UP001295740">
    <property type="component" value="Unassembled WGS sequence"/>
</dbReference>